<dbReference type="STRING" id="946122.A0A0C2T202"/>
<dbReference type="Pfam" id="PF00069">
    <property type="entry name" value="Pkinase"/>
    <property type="match status" value="1"/>
</dbReference>
<comment type="catalytic activity">
    <reaction evidence="7">
        <text>L-threonyl-[protein] + ATP = O-phospho-L-threonyl-[protein] + ADP + H(+)</text>
        <dbReference type="Rhea" id="RHEA:46608"/>
        <dbReference type="Rhea" id="RHEA-COMP:11060"/>
        <dbReference type="Rhea" id="RHEA-COMP:11605"/>
        <dbReference type="ChEBI" id="CHEBI:15378"/>
        <dbReference type="ChEBI" id="CHEBI:30013"/>
        <dbReference type="ChEBI" id="CHEBI:30616"/>
        <dbReference type="ChEBI" id="CHEBI:61977"/>
        <dbReference type="ChEBI" id="CHEBI:456216"/>
        <dbReference type="EC" id="2.7.11.11"/>
    </reaction>
</comment>
<keyword evidence="3" id="KW-0808">Transferase</keyword>
<keyword evidence="11" id="KW-1185">Reference proteome</keyword>
<accession>A0A0C2T202</accession>
<evidence type="ECO:0000313" key="11">
    <source>
        <dbReference type="Proteomes" id="UP000054549"/>
    </source>
</evidence>
<dbReference type="GO" id="GO:0004691">
    <property type="term" value="F:cAMP-dependent protein kinase activity"/>
    <property type="evidence" value="ECO:0007669"/>
    <property type="project" value="UniProtKB-EC"/>
</dbReference>
<evidence type="ECO:0000256" key="2">
    <source>
        <dbReference type="ARBA" id="ARBA00022527"/>
    </source>
</evidence>
<evidence type="ECO:0000259" key="9">
    <source>
        <dbReference type="PROSITE" id="PS50011"/>
    </source>
</evidence>
<evidence type="ECO:0000256" key="8">
    <source>
        <dbReference type="ARBA" id="ARBA00047454"/>
    </source>
</evidence>
<dbReference type="InterPro" id="IPR000719">
    <property type="entry name" value="Prot_kinase_dom"/>
</dbReference>
<keyword evidence="4" id="KW-0547">Nucleotide-binding</keyword>
<keyword evidence="2" id="KW-0723">Serine/threonine-protein kinase</keyword>
<name>A0A0C2T202_AMAMK</name>
<evidence type="ECO:0000256" key="7">
    <source>
        <dbReference type="ARBA" id="ARBA00047292"/>
    </source>
</evidence>
<dbReference type="HOGENOM" id="CLU_000288_63_5_1"/>
<dbReference type="Proteomes" id="UP000054549">
    <property type="component" value="Unassembled WGS sequence"/>
</dbReference>
<evidence type="ECO:0000313" key="10">
    <source>
        <dbReference type="EMBL" id="KIL69865.1"/>
    </source>
</evidence>
<evidence type="ECO:0000256" key="4">
    <source>
        <dbReference type="ARBA" id="ARBA00022741"/>
    </source>
</evidence>
<dbReference type="InParanoid" id="A0A0C2T202"/>
<dbReference type="Gene3D" id="3.30.200.20">
    <property type="entry name" value="Phosphorylase Kinase, domain 1"/>
    <property type="match status" value="1"/>
</dbReference>
<sequence length="400" mass="45300">MALRTPPKRSRKLDPPSDAKIVNGLELGKKFRANYLCQTAEFLNLPGCKVKQPTTRRPPRLALDDLECVKVLGKCEHGRVLLVRTTRKSHEHDLAGSYFALKAYDKKRVRSLEASNPSDKHAERSMLSEMGWFPFVNNVVDVFHDAQNMYMLLEHIPCGTLRSLIRDQGPFDATKASFYFSNIVCALAYLETYNIVHRNLNPDNILVGADGYLCLSEFTKATVPSDDQGFQYWIMVGSLEYMAPECLNPIVIGPLTYGTTVDWWSSGCIFFEMLTGEQAFPIVDDRPGDTLDKILSGKVNWPVKLRIGPKIKLLVESFLALHPSKRLGYDGYEEVAKHAFFGNIKWSKIEDRLYIAPYIPPSSHVANEWHRHPMPRQTQIPGLKIAKPPILLAHDGRFPT</sequence>
<keyword evidence="5" id="KW-0418">Kinase</keyword>
<dbReference type="SUPFAM" id="SSF56112">
    <property type="entry name" value="Protein kinase-like (PK-like)"/>
    <property type="match status" value="1"/>
</dbReference>
<dbReference type="AlphaFoldDB" id="A0A0C2T202"/>
<dbReference type="PANTHER" id="PTHR24353">
    <property type="entry name" value="CYCLIC NUCLEOTIDE-DEPENDENT PROTEIN KINASE"/>
    <property type="match status" value="1"/>
</dbReference>
<dbReference type="EC" id="2.7.11.11" evidence="1"/>
<comment type="catalytic activity">
    <reaction evidence="8">
        <text>L-seryl-[protein] + ATP = O-phospho-L-seryl-[protein] + ADP + H(+)</text>
        <dbReference type="Rhea" id="RHEA:17989"/>
        <dbReference type="Rhea" id="RHEA-COMP:9863"/>
        <dbReference type="Rhea" id="RHEA-COMP:11604"/>
        <dbReference type="ChEBI" id="CHEBI:15378"/>
        <dbReference type="ChEBI" id="CHEBI:29999"/>
        <dbReference type="ChEBI" id="CHEBI:30616"/>
        <dbReference type="ChEBI" id="CHEBI:83421"/>
        <dbReference type="ChEBI" id="CHEBI:456216"/>
        <dbReference type="EC" id="2.7.11.11"/>
    </reaction>
</comment>
<dbReference type="OrthoDB" id="10252171at2759"/>
<protein>
    <recommendedName>
        <fullName evidence="1">cAMP-dependent protein kinase</fullName>
        <ecNumber evidence="1">2.7.11.11</ecNumber>
    </recommendedName>
</protein>
<keyword evidence="6" id="KW-0067">ATP-binding</keyword>
<feature type="domain" description="Protein kinase" evidence="9">
    <location>
        <begin position="66"/>
        <end position="341"/>
    </location>
</feature>
<evidence type="ECO:0000256" key="6">
    <source>
        <dbReference type="ARBA" id="ARBA00022840"/>
    </source>
</evidence>
<evidence type="ECO:0000256" key="1">
    <source>
        <dbReference type="ARBA" id="ARBA00012444"/>
    </source>
</evidence>
<evidence type="ECO:0000256" key="5">
    <source>
        <dbReference type="ARBA" id="ARBA00022777"/>
    </source>
</evidence>
<reference evidence="10 11" key="1">
    <citation type="submission" date="2014-04" db="EMBL/GenBank/DDBJ databases">
        <title>Evolutionary Origins and Diversification of the Mycorrhizal Mutualists.</title>
        <authorList>
            <consortium name="DOE Joint Genome Institute"/>
            <consortium name="Mycorrhizal Genomics Consortium"/>
            <person name="Kohler A."/>
            <person name="Kuo A."/>
            <person name="Nagy L.G."/>
            <person name="Floudas D."/>
            <person name="Copeland A."/>
            <person name="Barry K.W."/>
            <person name="Cichocki N."/>
            <person name="Veneault-Fourrey C."/>
            <person name="LaButti K."/>
            <person name="Lindquist E.A."/>
            <person name="Lipzen A."/>
            <person name="Lundell T."/>
            <person name="Morin E."/>
            <person name="Murat C."/>
            <person name="Riley R."/>
            <person name="Ohm R."/>
            <person name="Sun H."/>
            <person name="Tunlid A."/>
            <person name="Henrissat B."/>
            <person name="Grigoriev I.V."/>
            <person name="Hibbett D.S."/>
            <person name="Martin F."/>
        </authorList>
    </citation>
    <scope>NUCLEOTIDE SEQUENCE [LARGE SCALE GENOMIC DNA]</scope>
    <source>
        <strain evidence="10 11">Koide BX008</strain>
    </source>
</reference>
<dbReference type="PROSITE" id="PS50011">
    <property type="entry name" value="PROTEIN_KINASE_DOM"/>
    <property type="match status" value="1"/>
</dbReference>
<dbReference type="GO" id="GO:0005524">
    <property type="term" value="F:ATP binding"/>
    <property type="evidence" value="ECO:0007669"/>
    <property type="project" value="UniProtKB-KW"/>
</dbReference>
<dbReference type="Gene3D" id="1.10.510.10">
    <property type="entry name" value="Transferase(Phosphotransferase) domain 1"/>
    <property type="match status" value="1"/>
</dbReference>
<organism evidence="10 11">
    <name type="scientific">Amanita muscaria (strain Koide BX008)</name>
    <dbReference type="NCBI Taxonomy" id="946122"/>
    <lineage>
        <taxon>Eukaryota</taxon>
        <taxon>Fungi</taxon>
        <taxon>Dikarya</taxon>
        <taxon>Basidiomycota</taxon>
        <taxon>Agaricomycotina</taxon>
        <taxon>Agaricomycetes</taxon>
        <taxon>Agaricomycetidae</taxon>
        <taxon>Agaricales</taxon>
        <taxon>Pluteineae</taxon>
        <taxon>Amanitaceae</taxon>
        <taxon>Amanita</taxon>
    </lineage>
</organism>
<dbReference type="InterPro" id="IPR011009">
    <property type="entry name" value="Kinase-like_dom_sf"/>
</dbReference>
<dbReference type="EMBL" id="KN818225">
    <property type="protein sequence ID" value="KIL69865.1"/>
    <property type="molecule type" value="Genomic_DNA"/>
</dbReference>
<gene>
    <name evidence="10" type="ORF">M378DRAFT_7655</name>
</gene>
<evidence type="ECO:0000256" key="3">
    <source>
        <dbReference type="ARBA" id="ARBA00022679"/>
    </source>
</evidence>
<proteinExistence type="predicted"/>